<evidence type="ECO:0000313" key="3">
    <source>
        <dbReference type="Proteomes" id="UP000557899"/>
    </source>
</evidence>
<reference evidence="2 3" key="1">
    <citation type="journal article" date="2020" name="Biotechnol. Biofuels">
        <title>New insights from the biogas microbiome by comprehensive genome-resolved metagenomics of nearly 1600 species originating from multiple anaerobic digesters.</title>
        <authorList>
            <person name="Campanaro S."/>
            <person name="Treu L."/>
            <person name="Rodriguez-R L.M."/>
            <person name="Kovalovszki A."/>
            <person name="Ziels R.M."/>
            <person name="Maus I."/>
            <person name="Zhu X."/>
            <person name="Kougias P.G."/>
            <person name="Basile A."/>
            <person name="Luo G."/>
            <person name="Schluter A."/>
            <person name="Konstantinidis K.T."/>
            <person name="Angelidaki I."/>
        </authorList>
    </citation>
    <scope>NUCLEOTIDE SEQUENCE [LARGE SCALE GENOMIC DNA]</scope>
    <source>
        <strain evidence="2">AS15tlH2ME_198</strain>
    </source>
</reference>
<dbReference type="AlphaFoldDB" id="A0A7X6PLQ8"/>
<dbReference type="EMBL" id="JAAZHI010000068">
    <property type="protein sequence ID" value="NLA55283.1"/>
    <property type="molecule type" value="Genomic_DNA"/>
</dbReference>
<evidence type="ECO:0000313" key="2">
    <source>
        <dbReference type="EMBL" id="NLA55283.1"/>
    </source>
</evidence>
<proteinExistence type="predicted"/>
<protein>
    <submittedName>
        <fullName evidence="2">Uncharacterized protein</fullName>
    </submittedName>
</protein>
<organism evidence="2 3">
    <name type="scientific">Corynebacterium humireducens</name>
    <dbReference type="NCBI Taxonomy" id="1223514"/>
    <lineage>
        <taxon>Bacteria</taxon>
        <taxon>Bacillati</taxon>
        <taxon>Actinomycetota</taxon>
        <taxon>Actinomycetes</taxon>
        <taxon>Mycobacteriales</taxon>
        <taxon>Corynebacteriaceae</taxon>
        <taxon>Corynebacterium</taxon>
    </lineage>
</organism>
<comment type="caution">
    <text evidence="2">The sequence shown here is derived from an EMBL/GenBank/DDBJ whole genome shotgun (WGS) entry which is preliminary data.</text>
</comment>
<dbReference type="Proteomes" id="UP000557899">
    <property type="component" value="Unassembled WGS sequence"/>
</dbReference>
<sequence length="191" mass="21093">MSYRPYLDDPDEGLSPTTSHPTYVAAVPASFWSEDDSADGPAPFGSDDGNDTLRAMEEHIADGLGDEHLPGCLADLIADWDLVPEHLWESDAEEIAAWLDSEQVHVRYLHGEIDAYIAGALAQFKISGWIHPLLRFWAERALMLLEHVLTPWEVARLGAAPDVHAELLAVTRAILEAAPEPPAEFQLEEYA</sequence>
<name>A0A7X6PLQ8_9CORY</name>
<feature type="region of interest" description="Disordered" evidence="1">
    <location>
        <begin position="1"/>
        <end position="20"/>
    </location>
</feature>
<accession>A0A7X6PLQ8</accession>
<evidence type="ECO:0000256" key="1">
    <source>
        <dbReference type="SAM" id="MobiDB-lite"/>
    </source>
</evidence>
<gene>
    <name evidence="2" type="ORF">GX859_03130</name>
</gene>